<accession>A0A3L6FHS5</accession>
<comment type="caution">
    <text evidence="4">The sequence shown here is derived from an EMBL/GenBank/DDBJ whole genome shotgun (WGS) entry which is preliminary data.</text>
</comment>
<sequence>MEDLGLWNQAWMWVLFQKHILAWAHTAACGSRERLAFLVDRHWPAVSRGCATSSRLTLAALRQWRGCMARGVLAVASLGPAAVFVILWSFFVCMTSPACALYALLSLGAAGAVVHYMGYTPGLLIVGLFGILIMWMYGYFWITGMLLVAGGCMCSLKHARYVTPVLTSYAIYCVAVRVGWLGVFLTFNLSFLTNDLLNKLAQGYEGSTEESQFEDMKDSDPVMDEFYRSCEFPSVPDSEPETVSSAKPYCSAPIQDVLHVQTEEPPSKIVKSDSSSSDEIKRIMDGSNHYEVLGVPRNRSIDQKALKKEYHRMVLLVHPDKNMGNPLACESFKKLQSAYEASVLSDFTKKNSYDQQLRKEESQKMTPRSRAVSQQGCDRFHQAKDGDGWVETRFSSSIKMEIPRAFVCAESKIFDVSEWATCQGMECKPNTHGPTFMVNMVGADRMPQRSYSSRYPFSLDAEMIPDDEFEMWLQQALASGVFADSPKRRKSWSPFKLPQKGIKSWRRSS</sequence>
<evidence type="ECO:0000256" key="2">
    <source>
        <dbReference type="SAM" id="Phobius"/>
    </source>
</evidence>
<dbReference type="InterPro" id="IPR036869">
    <property type="entry name" value="J_dom_sf"/>
</dbReference>
<feature type="signal peptide" evidence="3">
    <location>
        <begin position="1"/>
        <end position="24"/>
    </location>
</feature>
<evidence type="ECO:0000256" key="1">
    <source>
        <dbReference type="SAM" id="MobiDB-lite"/>
    </source>
</evidence>
<dbReference type="AlphaFoldDB" id="A0A3L6FHS5"/>
<feature type="region of interest" description="Disordered" evidence="1">
    <location>
        <begin position="354"/>
        <end position="374"/>
    </location>
</feature>
<dbReference type="PANTHER" id="PTHR45270">
    <property type="entry name" value="OS03G0832900 PROTEIN"/>
    <property type="match status" value="1"/>
</dbReference>
<dbReference type="GO" id="GO:0005783">
    <property type="term" value="C:endoplasmic reticulum"/>
    <property type="evidence" value="ECO:0007669"/>
    <property type="project" value="UniProtKB-ARBA"/>
</dbReference>
<feature type="transmembrane region" description="Helical" evidence="2">
    <location>
        <begin position="169"/>
        <end position="192"/>
    </location>
</feature>
<feature type="transmembrane region" description="Helical" evidence="2">
    <location>
        <begin position="123"/>
        <end position="148"/>
    </location>
</feature>
<dbReference type="Proteomes" id="UP000251960">
    <property type="component" value="Chromosome 3"/>
</dbReference>
<feature type="chain" id="PRO_5043915757" evidence="3">
    <location>
        <begin position="25"/>
        <end position="509"/>
    </location>
</feature>
<keyword evidence="3" id="KW-0732">Signal</keyword>
<gene>
    <name evidence="4" type="ORF">Zm00014a_036564</name>
</gene>
<dbReference type="PROSITE" id="PS50076">
    <property type="entry name" value="DNAJ_2"/>
    <property type="match status" value="1"/>
</dbReference>
<dbReference type="Pfam" id="PF00226">
    <property type="entry name" value="DnaJ"/>
    <property type="match status" value="1"/>
</dbReference>
<evidence type="ECO:0000256" key="3">
    <source>
        <dbReference type="SAM" id="SignalP"/>
    </source>
</evidence>
<dbReference type="SMART" id="SM00271">
    <property type="entry name" value="DnaJ"/>
    <property type="match status" value="1"/>
</dbReference>
<keyword evidence="2" id="KW-0812">Transmembrane</keyword>
<name>A0A3L6FHS5_MAIZE</name>
<dbReference type="ExpressionAtlas" id="A0A3L6FHS5">
    <property type="expression patterns" value="baseline and differential"/>
</dbReference>
<dbReference type="EMBL" id="NCVQ01000004">
    <property type="protein sequence ID" value="PWZ32746.1"/>
    <property type="molecule type" value="Genomic_DNA"/>
</dbReference>
<organism evidence="4">
    <name type="scientific">Zea mays</name>
    <name type="common">Maize</name>
    <dbReference type="NCBI Taxonomy" id="4577"/>
    <lineage>
        <taxon>Eukaryota</taxon>
        <taxon>Viridiplantae</taxon>
        <taxon>Streptophyta</taxon>
        <taxon>Embryophyta</taxon>
        <taxon>Tracheophyta</taxon>
        <taxon>Spermatophyta</taxon>
        <taxon>Magnoliopsida</taxon>
        <taxon>Liliopsida</taxon>
        <taxon>Poales</taxon>
        <taxon>Poaceae</taxon>
        <taxon>PACMAD clade</taxon>
        <taxon>Panicoideae</taxon>
        <taxon>Andropogonodae</taxon>
        <taxon>Andropogoneae</taxon>
        <taxon>Tripsacinae</taxon>
        <taxon>Zea</taxon>
    </lineage>
</organism>
<keyword evidence="2" id="KW-1133">Transmembrane helix</keyword>
<dbReference type="PANTHER" id="PTHR45270:SF1">
    <property type="entry name" value="CHAPERONE DNAJ-DOMAIN SUPERFAMILY PROTEIN"/>
    <property type="match status" value="1"/>
</dbReference>
<protein>
    <submittedName>
        <fullName evidence="4">DnaJ subfamily C member 14</fullName>
    </submittedName>
</protein>
<dbReference type="InterPro" id="IPR032843">
    <property type="entry name" value="Jiv"/>
</dbReference>
<dbReference type="CDD" id="cd06257">
    <property type="entry name" value="DnaJ"/>
    <property type="match status" value="1"/>
</dbReference>
<feature type="compositionally biased region" description="Basic and acidic residues" evidence="1">
    <location>
        <begin position="354"/>
        <end position="363"/>
    </location>
</feature>
<feature type="transmembrane region" description="Helical" evidence="2">
    <location>
        <begin position="71"/>
        <end position="92"/>
    </location>
</feature>
<dbReference type="InterPro" id="IPR001623">
    <property type="entry name" value="DnaJ_domain"/>
</dbReference>
<proteinExistence type="predicted"/>
<dbReference type="SUPFAM" id="SSF46565">
    <property type="entry name" value="Chaperone J-domain"/>
    <property type="match status" value="1"/>
</dbReference>
<evidence type="ECO:0000313" key="4">
    <source>
        <dbReference type="EMBL" id="PWZ32746.1"/>
    </source>
</evidence>
<dbReference type="Gene3D" id="1.10.287.110">
    <property type="entry name" value="DnaJ domain"/>
    <property type="match status" value="1"/>
</dbReference>
<keyword evidence="2" id="KW-0472">Membrane</keyword>
<dbReference type="Pfam" id="PF14901">
    <property type="entry name" value="Jiv90"/>
    <property type="match status" value="1"/>
</dbReference>
<reference evidence="4" key="1">
    <citation type="journal article" date="2018" name="Nat. Genet.">
        <title>Extensive intraspecific gene order and gene structural variations between Mo17 and other maize genomes.</title>
        <authorList>
            <person name="Sun S."/>
            <person name="Zhou Y."/>
            <person name="Chen J."/>
            <person name="Shi J."/>
            <person name="Zhao H."/>
            <person name="Zhao H."/>
            <person name="Song W."/>
            <person name="Zhang M."/>
            <person name="Cui Y."/>
            <person name="Dong X."/>
            <person name="Liu H."/>
            <person name="Ma X."/>
            <person name="Jiao Y."/>
            <person name="Wang B."/>
            <person name="Wei X."/>
            <person name="Stein J.C."/>
            <person name="Glaubitz J.C."/>
            <person name="Lu F."/>
            <person name="Yu G."/>
            <person name="Liang C."/>
            <person name="Fengler K."/>
            <person name="Li B."/>
            <person name="Rafalski A."/>
            <person name="Schnable P.S."/>
            <person name="Ware D.H."/>
            <person name="Buckler E.S."/>
            <person name="Lai J."/>
        </authorList>
    </citation>
    <scope>NUCLEOTIDE SEQUENCE [LARGE SCALE GENOMIC DNA]</scope>
    <source>
        <tissue evidence="4">Seedling</tissue>
    </source>
</reference>
<feature type="transmembrane region" description="Helical" evidence="2">
    <location>
        <begin position="99"/>
        <end position="117"/>
    </location>
</feature>